<evidence type="ECO:0000256" key="2">
    <source>
        <dbReference type="ARBA" id="ARBA00023125"/>
    </source>
</evidence>
<dbReference type="AlphaFoldDB" id="A0A6L5G3I0"/>
<dbReference type="EMBL" id="WIAO01000001">
    <property type="protein sequence ID" value="MQM24205.1"/>
    <property type="molecule type" value="Genomic_DNA"/>
</dbReference>
<dbReference type="InterPro" id="IPR002577">
    <property type="entry name" value="HTH_HxlR"/>
</dbReference>
<keyword evidence="1" id="KW-0805">Transcription regulation</keyword>
<reference evidence="5 6" key="1">
    <citation type="submission" date="2019-10" db="EMBL/GenBank/DDBJ databases">
        <title>Glycomyces albidus sp. nov., a novel actinomycete isolated from rhizosphere soil of wheat (Triticum aestivum L.).</title>
        <authorList>
            <person name="Qian L."/>
        </authorList>
    </citation>
    <scope>NUCLEOTIDE SEQUENCE [LARGE SCALE GENOMIC DNA]</scope>
    <source>
        <strain evidence="5 6">NEAU-7082</strain>
    </source>
</reference>
<name>A0A6L5G3I0_9ACTN</name>
<evidence type="ECO:0000256" key="1">
    <source>
        <dbReference type="ARBA" id="ARBA00023015"/>
    </source>
</evidence>
<comment type="caution">
    <text evidence="5">The sequence shown here is derived from an EMBL/GenBank/DDBJ whole genome shotgun (WGS) entry which is preliminary data.</text>
</comment>
<keyword evidence="2" id="KW-0238">DNA-binding</keyword>
<accession>A0A6L5G3I0</accession>
<dbReference type="PANTHER" id="PTHR33204:SF37">
    <property type="entry name" value="HTH-TYPE TRANSCRIPTIONAL REGULATOR YODB"/>
    <property type="match status" value="1"/>
</dbReference>
<keyword evidence="6" id="KW-1185">Reference proteome</keyword>
<dbReference type="Proteomes" id="UP000477750">
    <property type="component" value="Unassembled WGS sequence"/>
</dbReference>
<dbReference type="SUPFAM" id="SSF46785">
    <property type="entry name" value="Winged helix' DNA-binding domain"/>
    <property type="match status" value="1"/>
</dbReference>
<organism evidence="5 6">
    <name type="scientific">Glycomyces albidus</name>
    <dbReference type="NCBI Taxonomy" id="2656774"/>
    <lineage>
        <taxon>Bacteria</taxon>
        <taxon>Bacillati</taxon>
        <taxon>Actinomycetota</taxon>
        <taxon>Actinomycetes</taxon>
        <taxon>Glycomycetales</taxon>
        <taxon>Glycomycetaceae</taxon>
        <taxon>Glycomyces</taxon>
    </lineage>
</organism>
<proteinExistence type="predicted"/>
<dbReference type="GO" id="GO:0003677">
    <property type="term" value="F:DNA binding"/>
    <property type="evidence" value="ECO:0007669"/>
    <property type="project" value="UniProtKB-KW"/>
</dbReference>
<dbReference type="InterPro" id="IPR036390">
    <property type="entry name" value="WH_DNA-bd_sf"/>
</dbReference>
<evidence type="ECO:0000256" key="3">
    <source>
        <dbReference type="ARBA" id="ARBA00023163"/>
    </source>
</evidence>
<dbReference type="PANTHER" id="PTHR33204">
    <property type="entry name" value="TRANSCRIPTIONAL REGULATOR, MARR FAMILY"/>
    <property type="match status" value="1"/>
</dbReference>
<sequence length="128" mass="14314">MNATPMPGRPVRGSTTGRSLMAALDLFGRRWTLRIVWELRNGPLGFRLLQRRCDGMSSSVLRQRLTELQEARLVEVLPDDGYSLTPLGRDARESLDPLIEWSQRWAAELADAPPAAAEDAGDGRRNRS</sequence>
<dbReference type="InterPro" id="IPR036388">
    <property type="entry name" value="WH-like_DNA-bd_sf"/>
</dbReference>
<dbReference type="Pfam" id="PF01638">
    <property type="entry name" value="HxlR"/>
    <property type="match status" value="1"/>
</dbReference>
<dbReference type="PROSITE" id="PS51118">
    <property type="entry name" value="HTH_HXLR"/>
    <property type="match status" value="1"/>
</dbReference>
<evidence type="ECO:0000259" key="4">
    <source>
        <dbReference type="PROSITE" id="PS51118"/>
    </source>
</evidence>
<gene>
    <name evidence="5" type="ORF">GFD30_01225</name>
</gene>
<feature type="domain" description="HTH hxlR-type" evidence="4">
    <location>
        <begin position="18"/>
        <end position="110"/>
    </location>
</feature>
<evidence type="ECO:0000313" key="6">
    <source>
        <dbReference type="Proteomes" id="UP000477750"/>
    </source>
</evidence>
<protein>
    <submittedName>
        <fullName evidence="5">Transcriptional regulator</fullName>
    </submittedName>
</protein>
<evidence type="ECO:0000313" key="5">
    <source>
        <dbReference type="EMBL" id="MQM24205.1"/>
    </source>
</evidence>
<dbReference type="RefSeq" id="WP_153023386.1">
    <property type="nucleotide sequence ID" value="NZ_WIAO01000001.1"/>
</dbReference>
<dbReference type="Gene3D" id="1.10.10.10">
    <property type="entry name" value="Winged helix-like DNA-binding domain superfamily/Winged helix DNA-binding domain"/>
    <property type="match status" value="1"/>
</dbReference>
<keyword evidence="3" id="KW-0804">Transcription</keyword>